<sequence length="113" mass="13229">MIKSDIQRLDAKRRHVNERKKQFAVAVYKQQDYPHRLNFYELPPTSEISLEDFEKWAIHRLRILAEIEACSFRNKTPQETAAHIEPLLKKYLPLSANSAAAGGVIDQRLRDER</sequence>
<dbReference type="RefSeq" id="XP_007799876.1">
    <property type="nucleotide sequence ID" value="XM_007801685.1"/>
</dbReference>
<dbReference type="PANTHER" id="PTHR10537:SF3">
    <property type="entry name" value="DNA PRIMASE LARGE SUBUNIT"/>
    <property type="match status" value="1"/>
</dbReference>
<dbReference type="PANTHER" id="PTHR10537">
    <property type="entry name" value="DNA PRIMASE LARGE SUBUNIT"/>
    <property type="match status" value="1"/>
</dbReference>
<organism evidence="1 2">
    <name type="scientific">Endocarpon pusillum (strain Z07020 / HMAS-L-300199)</name>
    <name type="common">Lichen-forming fungus</name>
    <dbReference type="NCBI Taxonomy" id="1263415"/>
    <lineage>
        <taxon>Eukaryota</taxon>
        <taxon>Fungi</taxon>
        <taxon>Dikarya</taxon>
        <taxon>Ascomycota</taxon>
        <taxon>Pezizomycotina</taxon>
        <taxon>Eurotiomycetes</taxon>
        <taxon>Chaetothyriomycetidae</taxon>
        <taxon>Verrucariales</taxon>
        <taxon>Verrucariaceae</taxon>
        <taxon>Endocarpon</taxon>
    </lineage>
</organism>
<dbReference type="HOGENOM" id="CLU_2133504_0_0_1"/>
<dbReference type="InterPro" id="IPR007238">
    <property type="entry name" value="DNA_primase_lsu_euk/arc"/>
</dbReference>
<evidence type="ECO:0000313" key="2">
    <source>
        <dbReference type="Proteomes" id="UP000019373"/>
    </source>
</evidence>
<dbReference type="GO" id="GO:0006270">
    <property type="term" value="P:DNA replication initiation"/>
    <property type="evidence" value="ECO:0007669"/>
    <property type="project" value="TreeGrafter"/>
</dbReference>
<dbReference type="GO" id="GO:0006269">
    <property type="term" value="P:DNA replication, synthesis of primer"/>
    <property type="evidence" value="ECO:0007669"/>
    <property type="project" value="UniProtKB-KW"/>
</dbReference>
<proteinExistence type="predicted"/>
<dbReference type="OrthoDB" id="421393at2759"/>
<dbReference type="Gene3D" id="1.20.930.80">
    <property type="match status" value="1"/>
</dbReference>
<dbReference type="GO" id="GO:0051539">
    <property type="term" value="F:4 iron, 4 sulfur cluster binding"/>
    <property type="evidence" value="ECO:0007669"/>
    <property type="project" value="UniProtKB-KW"/>
</dbReference>
<protein>
    <submittedName>
        <fullName evidence="1">Uncharacterized protein</fullName>
    </submittedName>
</protein>
<dbReference type="eggNOG" id="KOG2267">
    <property type="taxonomic scope" value="Eukaryota"/>
</dbReference>
<gene>
    <name evidence="1" type="ORF">EPUS_03930</name>
</gene>
<evidence type="ECO:0000313" key="1">
    <source>
        <dbReference type="EMBL" id="ERF74492.1"/>
    </source>
</evidence>
<dbReference type="GeneID" id="19238965"/>
<reference evidence="2" key="1">
    <citation type="journal article" date="2014" name="BMC Genomics">
        <title>Genome characteristics reveal the impact of lichenization on lichen-forming fungus Endocarpon pusillum Hedwig (Verrucariales, Ascomycota).</title>
        <authorList>
            <person name="Wang Y.-Y."/>
            <person name="Liu B."/>
            <person name="Zhang X.-Y."/>
            <person name="Zhou Q.-M."/>
            <person name="Zhang T."/>
            <person name="Li H."/>
            <person name="Yu Y.-F."/>
            <person name="Zhang X.-L."/>
            <person name="Hao X.-Y."/>
            <person name="Wang M."/>
            <person name="Wang L."/>
            <person name="Wei J.-C."/>
        </authorList>
    </citation>
    <scope>NUCLEOTIDE SEQUENCE [LARGE SCALE GENOMIC DNA]</scope>
    <source>
        <strain evidence="2">Z07020 / HMAS-L-300199</strain>
    </source>
</reference>
<dbReference type="Pfam" id="PF26466">
    <property type="entry name" value="DNA_primase_lrg_N"/>
    <property type="match status" value="1"/>
</dbReference>
<dbReference type="EMBL" id="KE720876">
    <property type="protein sequence ID" value="ERF74492.1"/>
    <property type="molecule type" value="Genomic_DNA"/>
</dbReference>
<accession>U1GAF0</accession>
<dbReference type="AlphaFoldDB" id="U1GAF0"/>
<dbReference type="GO" id="GO:0046872">
    <property type="term" value="F:metal ion binding"/>
    <property type="evidence" value="ECO:0007669"/>
    <property type="project" value="UniProtKB-KW"/>
</dbReference>
<keyword evidence="2" id="KW-1185">Reference proteome</keyword>
<dbReference type="GO" id="GO:0005658">
    <property type="term" value="C:alpha DNA polymerase:primase complex"/>
    <property type="evidence" value="ECO:0007669"/>
    <property type="project" value="TreeGrafter"/>
</dbReference>
<dbReference type="Proteomes" id="UP000019373">
    <property type="component" value="Unassembled WGS sequence"/>
</dbReference>
<name>U1GAF0_ENDPU</name>